<reference evidence="7 8" key="1">
    <citation type="submission" date="2024-09" db="EMBL/GenBank/DDBJ databases">
        <title>Chromosome-scale assembly of Riccia fluitans.</title>
        <authorList>
            <person name="Paukszto L."/>
            <person name="Sawicki J."/>
            <person name="Karawczyk K."/>
            <person name="Piernik-Szablinska J."/>
            <person name="Szczecinska M."/>
            <person name="Mazdziarz M."/>
        </authorList>
    </citation>
    <scope>NUCLEOTIDE SEQUENCE [LARGE SCALE GENOMIC DNA]</scope>
    <source>
        <strain evidence="7">Rf_01</strain>
        <tissue evidence="7">Aerial parts of the thallus</tissue>
    </source>
</reference>
<feature type="transmembrane region" description="Helical" evidence="6">
    <location>
        <begin position="453"/>
        <end position="475"/>
    </location>
</feature>
<gene>
    <name evidence="7" type="ORF">R1flu_002821</name>
</gene>
<name>A0ABD1Y7A7_9MARC</name>
<feature type="transmembrane region" description="Helical" evidence="6">
    <location>
        <begin position="232"/>
        <end position="252"/>
    </location>
</feature>
<comment type="subcellular location">
    <subcellularLocation>
        <location evidence="1">Membrane</location>
        <topology evidence="1">Multi-pass membrane protein</topology>
    </subcellularLocation>
</comment>
<evidence type="ECO:0000256" key="5">
    <source>
        <dbReference type="ARBA" id="ARBA00023136"/>
    </source>
</evidence>
<keyword evidence="3 6" id="KW-0812">Transmembrane</keyword>
<comment type="caution">
    <text evidence="7">The sequence shown here is derived from an EMBL/GenBank/DDBJ whole genome shotgun (WGS) entry which is preliminary data.</text>
</comment>
<dbReference type="Pfam" id="PF01554">
    <property type="entry name" value="MatE"/>
    <property type="match status" value="2"/>
</dbReference>
<dbReference type="Proteomes" id="UP001605036">
    <property type="component" value="Unassembled WGS sequence"/>
</dbReference>
<feature type="transmembrane region" description="Helical" evidence="6">
    <location>
        <begin position="394"/>
        <end position="412"/>
    </location>
</feature>
<evidence type="ECO:0000313" key="8">
    <source>
        <dbReference type="Proteomes" id="UP001605036"/>
    </source>
</evidence>
<evidence type="ECO:0000256" key="6">
    <source>
        <dbReference type="RuleBase" id="RU004914"/>
    </source>
</evidence>
<feature type="transmembrane region" description="Helical" evidence="6">
    <location>
        <begin position="424"/>
        <end position="447"/>
    </location>
</feature>
<dbReference type="CDD" id="cd13132">
    <property type="entry name" value="MATE_eukaryotic"/>
    <property type="match status" value="1"/>
</dbReference>
<feature type="transmembrane region" description="Helical" evidence="6">
    <location>
        <begin position="202"/>
        <end position="226"/>
    </location>
</feature>
<evidence type="ECO:0000256" key="3">
    <source>
        <dbReference type="ARBA" id="ARBA00022692"/>
    </source>
</evidence>
<dbReference type="InterPro" id="IPR002528">
    <property type="entry name" value="MATE_fam"/>
</dbReference>
<dbReference type="GO" id="GO:0016020">
    <property type="term" value="C:membrane"/>
    <property type="evidence" value="ECO:0007669"/>
    <property type="project" value="UniProtKB-SubCell"/>
</dbReference>
<evidence type="ECO:0000313" key="7">
    <source>
        <dbReference type="EMBL" id="KAL2622616.1"/>
    </source>
</evidence>
<keyword evidence="5 6" id="KW-0472">Membrane</keyword>
<feature type="transmembrane region" description="Helical" evidence="6">
    <location>
        <begin position="134"/>
        <end position="152"/>
    </location>
</feature>
<dbReference type="PANTHER" id="PTHR11206">
    <property type="entry name" value="MULTIDRUG RESISTANCE PROTEIN"/>
    <property type="match status" value="1"/>
</dbReference>
<feature type="transmembrane region" description="Helical" evidence="6">
    <location>
        <begin position="273"/>
        <end position="302"/>
    </location>
</feature>
<dbReference type="AlphaFoldDB" id="A0ABD1Y7A7"/>
<feature type="transmembrane region" description="Helical" evidence="6">
    <location>
        <begin position="355"/>
        <end position="374"/>
    </location>
</feature>
<dbReference type="InterPro" id="IPR045069">
    <property type="entry name" value="MATE_euk"/>
</dbReference>
<evidence type="ECO:0000256" key="1">
    <source>
        <dbReference type="ARBA" id="ARBA00004141"/>
    </source>
</evidence>
<organism evidence="7 8">
    <name type="scientific">Riccia fluitans</name>
    <dbReference type="NCBI Taxonomy" id="41844"/>
    <lineage>
        <taxon>Eukaryota</taxon>
        <taxon>Viridiplantae</taxon>
        <taxon>Streptophyta</taxon>
        <taxon>Embryophyta</taxon>
        <taxon>Marchantiophyta</taxon>
        <taxon>Marchantiopsida</taxon>
        <taxon>Marchantiidae</taxon>
        <taxon>Marchantiales</taxon>
        <taxon>Ricciaceae</taxon>
        <taxon>Riccia</taxon>
    </lineage>
</organism>
<evidence type="ECO:0000256" key="4">
    <source>
        <dbReference type="ARBA" id="ARBA00022989"/>
    </source>
</evidence>
<evidence type="ECO:0000256" key="2">
    <source>
        <dbReference type="ARBA" id="ARBA00010199"/>
    </source>
</evidence>
<proteinExistence type="inferred from homology"/>
<feature type="transmembrane region" description="Helical" evidence="6">
    <location>
        <begin position="54"/>
        <end position="78"/>
    </location>
</feature>
<protein>
    <recommendedName>
        <fullName evidence="6">Protein DETOXIFICATION</fullName>
    </recommendedName>
    <alternativeName>
        <fullName evidence="6">Multidrug and toxic compound extrusion protein</fullName>
    </alternativeName>
</protein>
<dbReference type="NCBIfam" id="TIGR00797">
    <property type="entry name" value="matE"/>
    <property type="match status" value="1"/>
</dbReference>
<dbReference type="EMBL" id="JBHFFA010000006">
    <property type="protein sequence ID" value="KAL2622616.1"/>
    <property type="molecule type" value="Genomic_DNA"/>
</dbReference>
<accession>A0ABD1Y7A7</accession>
<keyword evidence="4 6" id="KW-1133">Transmembrane helix</keyword>
<sequence length="504" mass="54787">MAPSALTQGLLTEGHHSPLLLHGSGDALPKNLAEPEGKHEDFRTWLAEEVSEQFWIAGPLMVANLLQTLISIVSLMFVGHMGSLALSGSQIAGTMTGATGIHVLAGMANALETLCGQAYGAKEYRLSGIFLQRAIFVLTLCCIPISFIWWNTAPILKFIGQDPAISEAAQEYSRFLIPSLFAQAFSQPLMKFLQTQSAVKPLAVLSAVTLAIHVALCYLVILYLGVGFRGAAIVNGISLWIQVFFLGLYVNFSSTCKKTWTGFSTEAFDDIYLFLKIAVPSALMICLQFWCFNIITLISGLLPNPQLETSSYAVSQNILTIAFMIPWGLSAAVSTRVSNKLGAGLPFEAKAAMKVTVSAALIEGVTISLLFISLRNVFPLIFTSDPGVVNYVSSMAPFMAIVAILDSYQGILSGVARGCGWQRLGAYTSLIGYYGVGIPVSLLMTFYFNFHVYGLWIGIICGDFTQGYLLSYITLNLNWQKLADEATELVHTAKDHLHHDHVLP</sequence>
<comment type="similarity">
    <text evidence="2 6">Belongs to the multi antimicrobial extrusion (MATE) (TC 2.A.66.1) family.</text>
</comment>
<feature type="transmembrane region" description="Helical" evidence="6">
    <location>
        <begin position="314"/>
        <end position="334"/>
    </location>
</feature>
<keyword evidence="8" id="KW-1185">Reference proteome</keyword>